<accession>A0ABU3ZZQ7</accession>
<dbReference type="EMBL" id="JAPTHD010000007">
    <property type="protein sequence ID" value="MDV5824998.1"/>
    <property type="molecule type" value="Genomic_DNA"/>
</dbReference>
<dbReference type="InterPro" id="IPR000468">
    <property type="entry name" value="Barstar"/>
</dbReference>
<dbReference type="Pfam" id="PF01337">
    <property type="entry name" value="Barstar"/>
    <property type="match status" value="1"/>
</dbReference>
<evidence type="ECO:0000259" key="2">
    <source>
        <dbReference type="Pfam" id="PF01337"/>
    </source>
</evidence>
<proteinExistence type="inferred from homology"/>
<dbReference type="InterPro" id="IPR035905">
    <property type="entry name" value="Barstar-like_sf"/>
</dbReference>
<dbReference type="RefSeq" id="WP_317517641.1">
    <property type="nucleotide sequence ID" value="NZ_JAPTHD010000007.1"/>
</dbReference>
<name>A0ABU3ZZQ7_9SPHN</name>
<dbReference type="SUPFAM" id="SSF52038">
    <property type="entry name" value="Barstar-related"/>
    <property type="match status" value="1"/>
</dbReference>
<organism evidence="3 4">
    <name type="scientific">Sphingobium naphthae</name>
    <dbReference type="NCBI Taxonomy" id="1886786"/>
    <lineage>
        <taxon>Bacteria</taxon>
        <taxon>Pseudomonadati</taxon>
        <taxon>Pseudomonadota</taxon>
        <taxon>Alphaproteobacteria</taxon>
        <taxon>Sphingomonadales</taxon>
        <taxon>Sphingomonadaceae</taxon>
        <taxon>Sphingobium</taxon>
    </lineage>
</organism>
<feature type="domain" description="Barstar (barnase inhibitor)" evidence="2">
    <location>
        <begin position="3"/>
        <end position="88"/>
    </location>
</feature>
<dbReference type="Proteomes" id="UP001185984">
    <property type="component" value="Unassembled WGS sequence"/>
</dbReference>
<reference evidence="4" key="1">
    <citation type="journal article" date="2022" name="J Environ Chem Eng">
        <title>Biodegradation of petroleum oil using a constructed nonpathogenic and heavy metal-tolerant bacterial consortium isolated from marine sponges.</title>
        <authorList>
            <person name="Dechsakulwatana C."/>
            <person name="Rungsihiranrut A."/>
            <person name="Muangchinda C."/>
            <person name="Ningthoujam R."/>
            <person name="Klankeo P."/>
            <person name="Pinyakong O."/>
        </authorList>
    </citation>
    <scope>NUCLEOTIDE SEQUENCE [LARGE SCALE GENOMIC DNA]</scope>
    <source>
        <strain evidence="4">MO2-4</strain>
    </source>
</reference>
<evidence type="ECO:0000256" key="1">
    <source>
        <dbReference type="ARBA" id="ARBA00006845"/>
    </source>
</evidence>
<evidence type="ECO:0000313" key="3">
    <source>
        <dbReference type="EMBL" id="MDV5824998.1"/>
    </source>
</evidence>
<comment type="caution">
    <text evidence="3">The sequence shown here is derived from an EMBL/GenBank/DDBJ whole genome shotgun (WGS) entry which is preliminary data.</text>
</comment>
<dbReference type="Gene3D" id="3.30.370.10">
    <property type="entry name" value="Barstar-like"/>
    <property type="match status" value="1"/>
</dbReference>
<gene>
    <name evidence="3" type="ORF">O0R41_15435</name>
</gene>
<protein>
    <submittedName>
        <fullName evidence="3">Barstar family protein</fullName>
    </submittedName>
</protein>
<comment type="similarity">
    <text evidence="1">Belongs to the barstar family.</text>
</comment>
<sequence>MRVRIDGADIQTEAQFHAALRQASGVDWYGGNLDALFDLLVAVVPPPIDLHWTNAARSRAAIGARFDRLLTVIFDAIAYRGADAIIFRLES</sequence>
<keyword evidence="4" id="KW-1185">Reference proteome</keyword>
<evidence type="ECO:0000313" key="4">
    <source>
        <dbReference type="Proteomes" id="UP001185984"/>
    </source>
</evidence>